<gene>
    <name evidence="9" type="ORF">D9758_009463</name>
</gene>
<keyword evidence="3 8" id="KW-0732">Signal</keyword>
<organism evidence="9 10">
    <name type="scientific">Tetrapyrgos nigripes</name>
    <dbReference type="NCBI Taxonomy" id="182062"/>
    <lineage>
        <taxon>Eukaryota</taxon>
        <taxon>Fungi</taxon>
        <taxon>Dikarya</taxon>
        <taxon>Basidiomycota</taxon>
        <taxon>Agaricomycotina</taxon>
        <taxon>Agaricomycetes</taxon>
        <taxon>Agaricomycetidae</taxon>
        <taxon>Agaricales</taxon>
        <taxon>Marasmiineae</taxon>
        <taxon>Marasmiaceae</taxon>
        <taxon>Tetrapyrgos</taxon>
    </lineage>
</organism>
<protein>
    <recommendedName>
        <fullName evidence="11">Autophagy-related protein 27</fullName>
    </recommendedName>
</protein>
<dbReference type="Pfam" id="PF09451">
    <property type="entry name" value="ATG27"/>
    <property type="match status" value="1"/>
</dbReference>
<dbReference type="GO" id="GO:0016020">
    <property type="term" value="C:membrane"/>
    <property type="evidence" value="ECO:0007669"/>
    <property type="project" value="UniProtKB-SubCell"/>
</dbReference>
<evidence type="ECO:0000256" key="1">
    <source>
        <dbReference type="ARBA" id="ARBA00004167"/>
    </source>
</evidence>
<comment type="caution">
    <text evidence="9">The sequence shown here is derived from an EMBL/GenBank/DDBJ whole genome shotgun (WGS) entry which is preliminary data.</text>
</comment>
<evidence type="ECO:0000256" key="4">
    <source>
        <dbReference type="ARBA" id="ARBA00022989"/>
    </source>
</evidence>
<comment type="subcellular location">
    <subcellularLocation>
        <location evidence="1">Membrane</location>
        <topology evidence="1">Single-pass membrane protein</topology>
    </subcellularLocation>
</comment>
<feature type="region of interest" description="Disordered" evidence="6">
    <location>
        <begin position="208"/>
        <end position="239"/>
    </location>
</feature>
<name>A0A8H5LEF9_9AGAR</name>
<dbReference type="OrthoDB" id="29460at2759"/>
<evidence type="ECO:0000256" key="7">
    <source>
        <dbReference type="SAM" id="Phobius"/>
    </source>
</evidence>
<dbReference type="Gene3D" id="2.70.130.10">
    <property type="entry name" value="Mannose-6-phosphate receptor binding domain"/>
    <property type="match status" value="1"/>
</dbReference>
<dbReference type="AlphaFoldDB" id="A0A8H5LEF9"/>
<proteinExistence type="predicted"/>
<dbReference type="InterPro" id="IPR018939">
    <property type="entry name" value="Autophagy-rel_prot_27"/>
</dbReference>
<sequence>MSFRSKLLLACLLNSSSALQALATEESLSRISSSSQSTLCALRVGNHVYDLCPLLEKGGPTLGVPTSRSRFGGPESSAESYIFGATGESSCPENTVVCWNNPEMSSSIAVASSVDLTAISKSNSFDEPFILELKGTTYDSKLQSTRIEFICDEDVDDDRSEPSSLPTFVGRHNGVHYFSWRSTHACPRKVYDSAMTVTPQPITTILASRTRLPSAEQSSSDEDKDKDNGDQDGFTDPVAPSDARRKAAIILLIIGLIIISIVYLIHYPPRTLLDTYIRPSLARISTLTRPLSLPEIHVPTISSHTFTLSNVKNLKLPSFNIKRSRRRHSLRPYRFRVGENRLVQWATEDSRLINETGEGEEYDFEEDFMVNGFDEEVDGAYLDEGEGAAKGINGEYVPLSIGMGWGVGSMKSGGKKNYGTAGRKMGV</sequence>
<feature type="chain" id="PRO_5034485211" description="Autophagy-related protein 27" evidence="8">
    <location>
        <begin position="24"/>
        <end position="427"/>
    </location>
</feature>
<evidence type="ECO:0008006" key="11">
    <source>
        <dbReference type="Google" id="ProtNLM"/>
    </source>
</evidence>
<feature type="transmembrane region" description="Helical" evidence="7">
    <location>
        <begin position="247"/>
        <end position="265"/>
    </location>
</feature>
<dbReference type="SUPFAM" id="SSF50911">
    <property type="entry name" value="Mannose 6-phosphate receptor domain"/>
    <property type="match status" value="1"/>
</dbReference>
<keyword evidence="5 7" id="KW-0472">Membrane</keyword>
<keyword evidence="10" id="KW-1185">Reference proteome</keyword>
<evidence type="ECO:0000256" key="5">
    <source>
        <dbReference type="ARBA" id="ARBA00023136"/>
    </source>
</evidence>
<evidence type="ECO:0000256" key="6">
    <source>
        <dbReference type="SAM" id="MobiDB-lite"/>
    </source>
</evidence>
<evidence type="ECO:0000256" key="3">
    <source>
        <dbReference type="ARBA" id="ARBA00022729"/>
    </source>
</evidence>
<evidence type="ECO:0000256" key="2">
    <source>
        <dbReference type="ARBA" id="ARBA00022692"/>
    </source>
</evidence>
<accession>A0A8H5LEF9</accession>
<dbReference type="InterPro" id="IPR009011">
    <property type="entry name" value="Man6P_isomerase_rcpt-bd_dom_sf"/>
</dbReference>
<evidence type="ECO:0000313" key="10">
    <source>
        <dbReference type="Proteomes" id="UP000559256"/>
    </source>
</evidence>
<keyword evidence="4 7" id="KW-1133">Transmembrane helix</keyword>
<dbReference type="Proteomes" id="UP000559256">
    <property type="component" value="Unassembled WGS sequence"/>
</dbReference>
<feature type="signal peptide" evidence="8">
    <location>
        <begin position="1"/>
        <end position="23"/>
    </location>
</feature>
<evidence type="ECO:0000313" key="9">
    <source>
        <dbReference type="EMBL" id="KAF5356420.1"/>
    </source>
</evidence>
<dbReference type="EMBL" id="JAACJM010000055">
    <property type="protein sequence ID" value="KAF5356420.1"/>
    <property type="molecule type" value="Genomic_DNA"/>
</dbReference>
<keyword evidence="2 7" id="KW-0812">Transmembrane</keyword>
<reference evidence="9 10" key="1">
    <citation type="journal article" date="2020" name="ISME J.">
        <title>Uncovering the hidden diversity of litter-decomposition mechanisms in mushroom-forming fungi.</title>
        <authorList>
            <person name="Floudas D."/>
            <person name="Bentzer J."/>
            <person name="Ahren D."/>
            <person name="Johansson T."/>
            <person name="Persson P."/>
            <person name="Tunlid A."/>
        </authorList>
    </citation>
    <scope>NUCLEOTIDE SEQUENCE [LARGE SCALE GENOMIC DNA]</scope>
    <source>
        <strain evidence="9 10">CBS 291.85</strain>
    </source>
</reference>
<evidence type="ECO:0000256" key="8">
    <source>
        <dbReference type="SAM" id="SignalP"/>
    </source>
</evidence>